<comment type="similarity">
    <text evidence="1 2">Belongs to the CutC family.</text>
</comment>
<sequence>MSIEVVCYNITSVLNAIEGGASRIELCDSPGDGGTTPSAGMILAAKEKARIPVFVMIRPRGGDFLYSDEEFEVMKKDIESAKKLGADGVVFGILKANGEIDTERNRELVQLARPLKVTCHRAFDMTNDPHEALEACVEAGFDRILTSGQQANVYDGRLLLAELVKKAGDRIIIMPGAGVSEENVADLVKTTGAKEIHISGRSFVDSPMAYRNPAVSMGDDPREYQKLVVSEERVKKIRFLAEGVKK</sequence>
<dbReference type="SUPFAM" id="SSF110395">
    <property type="entry name" value="CutC-like"/>
    <property type="match status" value="1"/>
</dbReference>
<accession>A0ABZ0IYE8</accession>
<reference evidence="3 4" key="1">
    <citation type="journal article" date="2023" name="Microbiol. Resour. Announc.">
        <title>Complete Genome Sequence of Imperialibacter roseus strain P4T.</title>
        <authorList>
            <person name="Tizabi D.R."/>
            <person name="Bachvaroff T."/>
            <person name="Hill R.T."/>
        </authorList>
    </citation>
    <scope>NUCLEOTIDE SEQUENCE [LARGE SCALE GENOMIC DNA]</scope>
    <source>
        <strain evidence="3 4">P4T</strain>
    </source>
</reference>
<dbReference type="PANTHER" id="PTHR12598:SF0">
    <property type="entry name" value="COPPER HOMEOSTASIS PROTEIN CUTC HOMOLOG"/>
    <property type="match status" value="1"/>
</dbReference>
<name>A0ABZ0IYE8_9BACT</name>
<dbReference type="InterPro" id="IPR036822">
    <property type="entry name" value="CutC-like_dom_sf"/>
</dbReference>
<dbReference type="PANTHER" id="PTHR12598">
    <property type="entry name" value="COPPER HOMEOSTASIS PROTEIN CUTC"/>
    <property type="match status" value="1"/>
</dbReference>
<dbReference type="Gene3D" id="3.20.20.380">
    <property type="entry name" value="Copper homeostasis (CutC) domain"/>
    <property type="match status" value="1"/>
</dbReference>
<dbReference type="Proteomes" id="UP001302349">
    <property type="component" value="Chromosome"/>
</dbReference>
<keyword evidence="4" id="KW-1185">Reference proteome</keyword>
<dbReference type="RefSeq" id="WP_317492152.1">
    <property type="nucleotide sequence ID" value="NZ_CP136051.1"/>
</dbReference>
<evidence type="ECO:0000313" key="3">
    <source>
        <dbReference type="EMBL" id="WOK09537.1"/>
    </source>
</evidence>
<comment type="caution">
    <text evidence="2">Once thought to be involved in copper homeostasis, experiments in E.coli have shown this is not the case.</text>
</comment>
<dbReference type="HAMAP" id="MF_00795">
    <property type="entry name" value="CutC"/>
    <property type="match status" value="1"/>
</dbReference>
<protein>
    <recommendedName>
        <fullName evidence="2">PF03932 family protein CutC</fullName>
    </recommendedName>
</protein>
<comment type="subcellular location">
    <subcellularLocation>
        <location evidence="2">Cytoplasm</location>
    </subcellularLocation>
</comment>
<dbReference type="CDD" id="cd00945">
    <property type="entry name" value="Aldolase_Class_I"/>
    <property type="match status" value="1"/>
</dbReference>
<dbReference type="Pfam" id="PF03932">
    <property type="entry name" value="CutC"/>
    <property type="match status" value="1"/>
</dbReference>
<evidence type="ECO:0000313" key="4">
    <source>
        <dbReference type="Proteomes" id="UP001302349"/>
    </source>
</evidence>
<dbReference type="EMBL" id="CP136051">
    <property type="protein sequence ID" value="WOK09537.1"/>
    <property type="molecule type" value="Genomic_DNA"/>
</dbReference>
<evidence type="ECO:0000256" key="1">
    <source>
        <dbReference type="ARBA" id="ARBA00007768"/>
    </source>
</evidence>
<keyword evidence="2" id="KW-0963">Cytoplasm</keyword>
<organism evidence="3 4">
    <name type="scientific">Imperialibacter roseus</name>
    <dbReference type="NCBI Taxonomy" id="1324217"/>
    <lineage>
        <taxon>Bacteria</taxon>
        <taxon>Pseudomonadati</taxon>
        <taxon>Bacteroidota</taxon>
        <taxon>Cytophagia</taxon>
        <taxon>Cytophagales</taxon>
        <taxon>Flammeovirgaceae</taxon>
        <taxon>Imperialibacter</taxon>
    </lineage>
</organism>
<gene>
    <name evidence="2" type="primary">cutC</name>
    <name evidence="3" type="ORF">RT717_12900</name>
</gene>
<evidence type="ECO:0000256" key="2">
    <source>
        <dbReference type="HAMAP-Rule" id="MF_00795"/>
    </source>
</evidence>
<dbReference type="InterPro" id="IPR005627">
    <property type="entry name" value="CutC-like"/>
</dbReference>
<proteinExistence type="inferred from homology"/>